<dbReference type="EMBL" id="DACSDU010000001">
    <property type="protein sequence ID" value="HAT1584018.1"/>
    <property type="molecule type" value="Genomic_DNA"/>
</dbReference>
<proteinExistence type="predicted"/>
<evidence type="ECO:0000313" key="1">
    <source>
        <dbReference type="EMBL" id="HAT1584018.1"/>
    </source>
</evidence>
<gene>
    <name evidence="1" type="ORF">I8Y00_000313</name>
</gene>
<protein>
    <recommendedName>
        <fullName evidence="2">DNA-binding protein</fullName>
    </recommendedName>
</protein>
<sequence length="101" mass="11992">MWSNEEKIYLKQNYHKFDISHLSTRLGKTPAAIRQKAYVLNLTNKHERRGNEHHLTKYPDEDVKLMKLLRLEGMRVKEIANKFEVTQSMATQLINLRRVAD</sequence>
<organism evidence="1">
    <name type="scientific">Citrobacter farmeri</name>
    <dbReference type="NCBI Taxonomy" id="67824"/>
    <lineage>
        <taxon>Bacteria</taxon>
        <taxon>Pseudomonadati</taxon>
        <taxon>Pseudomonadota</taxon>
        <taxon>Gammaproteobacteria</taxon>
        <taxon>Enterobacterales</taxon>
        <taxon>Enterobacteriaceae</taxon>
        <taxon>Citrobacter</taxon>
    </lineage>
</organism>
<dbReference type="AlphaFoldDB" id="A0A8H9NRE7"/>
<reference evidence="1" key="2">
    <citation type="submission" date="2020-11" db="EMBL/GenBank/DDBJ databases">
        <authorList>
            <consortium name="NCBI Pathogen Detection Project"/>
        </authorList>
    </citation>
    <scope>NUCLEOTIDE SEQUENCE</scope>
    <source>
        <strain evidence="1">YDC697-2</strain>
    </source>
</reference>
<accession>A0A8H9NRE7</accession>
<evidence type="ECO:0008006" key="2">
    <source>
        <dbReference type="Google" id="ProtNLM"/>
    </source>
</evidence>
<dbReference type="RefSeq" id="WP_115614616.1">
    <property type="nucleotide sequence ID" value="NZ_JAAMQE010000001.1"/>
</dbReference>
<comment type="caution">
    <text evidence="1">The sequence shown here is derived from an EMBL/GenBank/DDBJ whole genome shotgun (WGS) entry which is preliminary data.</text>
</comment>
<name>A0A8H9NRE7_9ENTR</name>
<dbReference type="Proteomes" id="UP000864563">
    <property type="component" value="Unassembled WGS sequence"/>
</dbReference>
<reference evidence="1" key="1">
    <citation type="journal article" date="2018" name="Genome Biol.">
        <title>SKESA: strategic k-mer extension for scrupulous assemblies.</title>
        <authorList>
            <person name="Souvorov A."/>
            <person name="Agarwala R."/>
            <person name="Lipman D.J."/>
        </authorList>
    </citation>
    <scope>NUCLEOTIDE SEQUENCE</scope>
    <source>
        <strain evidence="1">YDC697-2</strain>
    </source>
</reference>